<dbReference type="InterPro" id="IPR001279">
    <property type="entry name" value="Metallo-B-lactamas"/>
</dbReference>
<dbReference type="SMART" id="SM00849">
    <property type="entry name" value="Lactamase_B"/>
    <property type="match status" value="1"/>
</dbReference>
<dbReference type="PANTHER" id="PTHR43223:SF2">
    <property type="entry name" value="METALLO-BETA-LACTAMASE DOMAIN-CONTAINING PROTEIN"/>
    <property type="match status" value="1"/>
</dbReference>
<feature type="domain" description="Metallo-beta-lactamase" evidence="5">
    <location>
        <begin position="45"/>
        <end position="263"/>
    </location>
</feature>
<keyword evidence="2" id="KW-0378">Hydrolase</keyword>
<dbReference type="InterPro" id="IPR038536">
    <property type="entry name" value="Alkyl/aryl-sulf_dimr_sf"/>
</dbReference>
<dbReference type="Proteomes" id="UP000243297">
    <property type="component" value="Unassembled WGS sequence"/>
</dbReference>
<dbReference type="AlphaFoldDB" id="A0A1T4QCP4"/>
<name>A0A1T4QCP4_9FIRM</name>
<keyword evidence="7" id="KW-1185">Reference proteome</keyword>
<dbReference type="CDD" id="cd07710">
    <property type="entry name" value="arylsulfatase_Sdsa1-like_MBL-fold"/>
    <property type="match status" value="1"/>
</dbReference>
<dbReference type="GO" id="GO:0018741">
    <property type="term" value="F:linear primary-alkylsulfatase activity"/>
    <property type="evidence" value="ECO:0007669"/>
    <property type="project" value="InterPro"/>
</dbReference>
<dbReference type="GO" id="GO:0046872">
    <property type="term" value="F:metal ion binding"/>
    <property type="evidence" value="ECO:0007669"/>
    <property type="project" value="UniProtKB-KW"/>
</dbReference>
<dbReference type="Gene3D" id="1.25.40.880">
    <property type="entry name" value="Alkyl sulfatase, dimerisation domain"/>
    <property type="match status" value="1"/>
</dbReference>
<dbReference type="Pfam" id="PF00753">
    <property type="entry name" value="Lactamase_B"/>
    <property type="match status" value="1"/>
</dbReference>
<dbReference type="Pfam" id="PF14863">
    <property type="entry name" value="Alkyl_sulf_dimr"/>
    <property type="match status" value="1"/>
</dbReference>
<dbReference type="OrthoDB" id="9802248at2"/>
<evidence type="ECO:0000313" key="6">
    <source>
        <dbReference type="EMBL" id="SKA01563.1"/>
    </source>
</evidence>
<dbReference type="STRING" id="118967.SAMN02745191_2413"/>
<dbReference type="InterPro" id="IPR029229">
    <property type="entry name" value="Alkyl_sulf_C"/>
</dbReference>
<dbReference type="RefSeq" id="WP_078712795.1">
    <property type="nucleotide sequence ID" value="NZ_FUWY01000009.1"/>
</dbReference>
<gene>
    <name evidence="6" type="ORF">SAMN02745191_2413</name>
</gene>
<accession>A0A1T4QCP4</accession>
<comment type="similarity">
    <text evidence="4">Belongs to the metallo-beta-lactamase superfamily. Type III sulfatase family.</text>
</comment>
<dbReference type="Pfam" id="PF14864">
    <property type="entry name" value="Alkyl_sulf_C"/>
    <property type="match status" value="1"/>
</dbReference>
<evidence type="ECO:0000256" key="3">
    <source>
        <dbReference type="ARBA" id="ARBA00022833"/>
    </source>
</evidence>
<evidence type="ECO:0000256" key="1">
    <source>
        <dbReference type="ARBA" id="ARBA00022723"/>
    </source>
</evidence>
<dbReference type="GO" id="GO:0018909">
    <property type="term" value="P:dodecyl sulfate metabolic process"/>
    <property type="evidence" value="ECO:0007669"/>
    <property type="project" value="InterPro"/>
</dbReference>
<organism evidence="6 7">
    <name type="scientific">Anaerorhabdus furcosa</name>
    <dbReference type="NCBI Taxonomy" id="118967"/>
    <lineage>
        <taxon>Bacteria</taxon>
        <taxon>Bacillati</taxon>
        <taxon>Bacillota</taxon>
        <taxon>Erysipelotrichia</taxon>
        <taxon>Erysipelotrichales</taxon>
        <taxon>Erysipelotrichaceae</taxon>
        <taxon>Anaerorhabdus</taxon>
    </lineage>
</organism>
<sequence>MNNNLAFTKEASPFINQRLLNHSSVMEQKIYQVAGNVYSAVGFGLQNPLMIEGDDGLIIVDPGESLESSIHIHNEFRKITNKPVKAVIITHFHPDHWGGTKAYITQEQSDSKEVLVIAHESFMKNVSSSNGQLADIRMGRAIWMYGSILPNGEQGVVNEGAGPLLQKGTIQMVTPNTTIKSGGSLELTIAGINMEIFNCPTETDDHLLVFLKDSKLLHVADAIQAEAYPNLYTIRGQNRDAVVWYRGLDKARSYAPHYLTGAHMRPVSGKQECMQLLTDYRDIIQYTHDQTVRLINHGLTPDMIVDALKQLPPHLYHKDRLGEFYGTFSQAIRGIYDTYIGWFDGNPANLNKLSPKEEAIKMVAMMGGREAVLKACQEALDKKEYQWCAQLATYPIRIKRDDMEMRLIKAKAVRYLGYQAENATWRNWYLTCALQLEGAFDAIAKQAGPNGGFPSFSKTIIELPTEYMFESYKTKLNGPESENVHASLKCIIDETRETLILEIRKGVLEIHHNSDFTCDETIIASKETFAEIMAKDITIHDAIKQDRVIVTTPHYIEEFFNYFDNYTSFIHMPFTFE</sequence>
<dbReference type="GO" id="GO:0046983">
    <property type="term" value="F:protein dimerization activity"/>
    <property type="evidence" value="ECO:0007669"/>
    <property type="project" value="InterPro"/>
</dbReference>
<keyword evidence="1" id="KW-0479">Metal-binding</keyword>
<evidence type="ECO:0000256" key="2">
    <source>
        <dbReference type="ARBA" id="ARBA00022801"/>
    </source>
</evidence>
<dbReference type="InterPro" id="IPR036527">
    <property type="entry name" value="SCP2_sterol-bd_dom_sf"/>
</dbReference>
<evidence type="ECO:0000259" key="5">
    <source>
        <dbReference type="SMART" id="SM00849"/>
    </source>
</evidence>
<evidence type="ECO:0000256" key="4">
    <source>
        <dbReference type="ARBA" id="ARBA00033751"/>
    </source>
</evidence>
<proteinExistence type="inferred from homology"/>
<dbReference type="InterPro" id="IPR036866">
    <property type="entry name" value="RibonucZ/Hydroxyglut_hydro"/>
</dbReference>
<keyword evidence="3" id="KW-0862">Zinc</keyword>
<dbReference type="PANTHER" id="PTHR43223">
    <property type="entry name" value="ALKYL/ARYL-SULFATASE"/>
    <property type="match status" value="1"/>
</dbReference>
<evidence type="ECO:0000313" key="7">
    <source>
        <dbReference type="Proteomes" id="UP000243297"/>
    </source>
</evidence>
<reference evidence="7" key="1">
    <citation type="submission" date="2017-02" db="EMBL/GenBank/DDBJ databases">
        <authorList>
            <person name="Varghese N."/>
            <person name="Submissions S."/>
        </authorList>
    </citation>
    <scope>NUCLEOTIDE SEQUENCE [LARGE SCALE GENOMIC DNA]</scope>
    <source>
        <strain evidence="7">ATCC 25662</strain>
    </source>
</reference>
<dbReference type="InterPro" id="IPR029228">
    <property type="entry name" value="Alkyl_sulf_dimr"/>
</dbReference>
<dbReference type="SUPFAM" id="SSF56281">
    <property type="entry name" value="Metallo-hydrolase/oxidoreductase"/>
    <property type="match status" value="1"/>
</dbReference>
<dbReference type="Gene3D" id="3.30.1050.10">
    <property type="entry name" value="SCP2 sterol-binding domain"/>
    <property type="match status" value="1"/>
</dbReference>
<dbReference type="InterPro" id="IPR044097">
    <property type="entry name" value="Bds1/SdsA1_MBL-fold"/>
</dbReference>
<dbReference type="EMBL" id="FUWY01000009">
    <property type="protein sequence ID" value="SKA01563.1"/>
    <property type="molecule type" value="Genomic_DNA"/>
</dbReference>
<dbReference type="SUPFAM" id="SSF55718">
    <property type="entry name" value="SCP-like"/>
    <property type="match status" value="1"/>
</dbReference>
<dbReference type="InterPro" id="IPR052195">
    <property type="entry name" value="Bact_Alkyl/Aryl-Sulfatase"/>
</dbReference>
<dbReference type="Gene3D" id="3.60.15.30">
    <property type="entry name" value="Metallo-beta-lactamase domain"/>
    <property type="match status" value="1"/>
</dbReference>
<protein>
    <submittedName>
        <fullName evidence="6">Alkyl sulfatase BDS1, metallo-beta-lactamase superfamily</fullName>
    </submittedName>
</protein>